<dbReference type="Proteomes" id="UP001634007">
    <property type="component" value="Unassembled WGS sequence"/>
</dbReference>
<gene>
    <name evidence="1" type="ORF">ACJRO7_024191</name>
</gene>
<dbReference type="EMBL" id="JBJKBG010000006">
    <property type="protein sequence ID" value="KAL3734991.1"/>
    <property type="molecule type" value="Genomic_DNA"/>
</dbReference>
<organism evidence="1 2">
    <name type="scientific">Eucalyptus globulus</name>
    <name type="common">Tasmanian blue gum</name>
    <dbReference type="NCBI Taxonomy" id="34317"/>
    <lineage>
        <taxon>Eukaryota</taxon>
        <taxon>Viridiplantae</taxon>
        <taxon>Streptophyta</taxon>
        <taxon>Embryophyta</taxon>
        <taxon>Tracheophyta</taxon>
        <taxon>Spermatophyta</taxon>
        <taxon>Magnoliopsida</taxon>
        <taxon>eudicotyledons</taxon>
        <taxon>Gunneridae</taxon>
        <taxon>Pentapetalae</taxon>
        <taxon>rosids</taxon>
        <taxon>malvids</taxon>
        <taxon>Myrtales</taxon>
        <taxon>Myrtaceae</taxon>
        <taxon>Myrtoideae</taxon>
        <taxon>Eucalypteae</taxon>
        <taxon>Eucalyptus</taxon>
    </lineage>
</organism>
<keyword evidence="2" id="KW-1185">Reference proteome</keyword>
<protein>
    <submittedName>
        <fullName evidence="1">Uncharacterized protein</fullName>
    </submittedName>
</protein>
<dbReference type="AlphaFoldDB" id="A0ABD3KAC6"/>
<evidence type="ECO:0000313" key="1">
    <source>
        <dbReference type="EMBL" id="KAL3734991.1"/>
    </source>
</evidence>
<evidence type="ECO:0000313" key="2">
    <source>
        <dbReference type="Proteomes" id="UP001634007"/>
    </source>
</evidence>
<sequence>MPAALSIDSDSEMLMWYWVIRSGSSEGSFFSCRGRRPSFFMIRSTRHAMVGIFRWSFVLQWCWVYRTGEFDILIFGCRRRKLEMLIFGCRGRGFGGDDSSGRVKVTIFHSPYTV</sequence>
<accession>A0ABD3KAC6</accession>
<name>A0ABD3KAC6_EUCGL</name>
<reference evidence="1 2" key="1">
    <citation type="submission" date="2024-11" db="EMBL/GenBank/DDBJ databases">
        <title>Chromosome-level genome assembly of Eucalyptus globulus Labill. provides insights into its genome evolution.</title>
        <authorList>
            <person name="Li X."/>
        </authorList>
    </citation>
    <scope>NUCLEOTIDE SEQUENCE [LARGE SCALE GENOMIC DNA]</scope>
    <source>
        <strain evidence="1">CL2024</strain>
        <tissue evidence="1">Fresh tender leaves</tissue>
    </source>
</reference>
<comment type="caution">
    <text evidence="1">The sequence shown here is derived from an EMBL/GenBank/DDBJ whole genome shotgun (WGS) entry which is preliminary data.</text>
</comment>
<proteinExistence type="predicted"/>